<dbReference type="EMBL" id="CP069114">
    <property type="protein sequence ID" value="QSS64274.1"/>
    <property type="molecule type" value="Genomic_DNA"/>
</dbReference>
<evidence type="ECO:0000313" key="1">
    <source>
        <dbReference type="EMBL" id="QSS64274.1"/>
    </source>
</evidence>
<gene>
    <name evidence="1" type="ORF">I7I51_01339</name>
</gene>
<dbReference type="Proteomes" id="UP000663671">
    <property type="component" value="Chromosome 1"/>
</dbReference>
<evidence type="ECO:0000313" key="2">
    <source>
        <dbReference type="Proteomes" id="UP000663671"/>
    </source>
</evidence>
<reference evidence="1" key="1">
    <citation type="submission" date="2021-01" db="EMBL/GenBank/DDBJ databases">
        <title>Chromosome-level genome assembly of a human fungal pathogen reveals clustering of transcriptionally co-regulated genes.</title>
        <authorList>
            <person name="Voorhies M."/>
            <person name="Cohen S."/>
            <person name="Shea T.P."/>
            <person name="Petrus S."/>
            <person name="Munoz J.F."/>
            <person name="Poplawski S."/>
            <person name="Goldman W.E."/>
            <person name="Michael T."/>
            <person name="Cuomo C.A."/>
            <person name="Sil A."/>
            <person name="Beyhan S."/>
        </authorList>
    </citation>
    <scope>NUCLEOTIDE SEQUENCE</scope>
    <source>
        <strain evidence="1">WU24</strain>
    </source>
</reference>
<accession>A0A8A1MI40</accession>
<dbReference type="VEuPathDB" id="FungiDB:I7I51_01339"/>
<protein>
    <submittedName>
        <fullName evidence="1">Uncharacterized protein</fullName>
    </submittedName>
</protein>
<sequence length="141" mass="16116">MGLTTSMDTLKKPGGTIAEIPRQAGSLRSIPISCGENCSVAVHRSKRWMRRNRIWIGKEVWLDSHDNGTKTAISKHQEDHPYYKSEPAFPLSSERTNVDFRQRWWKEVGRTVYDTATVNSQKSGLLGVNEVTCPLHGRYWE</sequence>
<dbReference type="AlphaFoldDB" id="A0A8A1MI40"/>
<name>A0A8A1MI40_AJECA</name>
<organism evidence="1 2">
    <name type="scientific">Ajellomyces capsulatus</name>
    <name type="common">Darling's disease fungus</name>
    <name type="synonym">Histoplasma capsulatum</name>
    <dbReference type="NCBI Taxonomy" id="5037"/>
    <lineage>
        <taxon>Eukaryota</taxon>
        <taxon>Fungi</taxon>
        <taxon>Dikarya</taxon>
        <taxon>Ascomycota</taxon>
        <taxon>Pezizomycotina</taxon>
        <taxon>Eurotiomycetes</taxon>
        <taxon>Eurotiomycetidae</taxon>
        <taxon>Onygenales</taxon>
        <taxon>Ajellomycetaceae</taxon>
        <taxon>Histoplasma</taxon>
    </lineage>
</organism>
<proteinExistence type="predicted"/>